<reference evidence="2" key="1">
    <citation type="submission" date="2019-08" db="EMBL/GenBank/DDBJ databases">
        <authorList>
            <person name="Kucharzyk K."/>
            <person name="Murdoch R.W."/>
            <person name="Higgins S."/>
            <person name="Loffler F."/>
        </authorList>
    </citation>
    <scope>NUCLEOTIDE SEQUENCE</scope>
</reference>
<dbReference type="AlphaFoldDB" id="A0A645ASK9"/>
<dbReference type="EMBL" id="VSSQ01015561">
    <property type="protein sequence ID" value="MPM56059.1"/>
    <property type="molecule type" value="Genomic_DNA"/>
</dbReference>
<organism evidence="2">
    <name type="scientific">bioreactor metagenome</name>
    <dbReference type="NCBI Taxonomy" id="1076179"/>
    <lineage>
        <taxon>unclassified sequences</taxon>
        <taxon>metagenomes</taxon>
        <taxon>ecological metagenomes</taxon>
    </lineage>
</organism>
<feature type="compositionally biased region" description="Basic and acidic residues" evidence="1">
    <location>
        <begin position="9"/>
        <end position="23"/>
    </location>
</feature>
<proteinExistence type="predicted"/>
<comment type="caution">
    <text evidence="2">The sequence shown here is derived from an EMBL/GenBank/DDBJ whole genome shotgun (WGS) entry which is preliminary data.</text>
</comment>
<evidence type="ECO:0000256" key="1">
    <source>
        <dbReference type="SAM" id="MobiDB-lite"/>
    </source>
</evidence>
<name>A0A645ASK9_9ZZZZ</name>
<feature type="region of interest" description="Disordered" evidence="1">
    <location>
        <begin position="1"/>
        <end position="44"/>
    </location>
</feature>
<sequence length="74" mass="8153">MSEGTGYEVAEKGVCQEHKRDRSQCPSDDPPSDIEGDEYHGRSHDDVERFEAAEAHKPLVVVIHGVDRSCDGEG</sequence>
<accession>A0A645ASK9</accession>
<protein>
    <submittedName>
        <fullName evidence="2">Uncharacterized protein</fullName>
    </submittedName>
</protein>
<gene>
    <name evidence="2" type="ORF">SDC9_102858</name>
</gene>
<evidence type="ECO:0000313" key="2">
    <source>
        <dbReference type="EMBL" id="MPM56059.1"/>
    </source>
</evidence>